<accession>A0AAD3DH56</accession>
<evidence type="ECO:0000313" key="15">
    <source>
        <dbReference type="Proteomes" id="UP001054857"/>
    </source>
</evidence>
<evidence type="ECO:0000256" key="3">
    <source>
        <dbReference type="ARBA" id="ARBA00011881"/>
    </source>
</evidence>
<evidence type="ECO:0000256" key="12">
    <source>
        <dbReference type="ARBA" id="ARBA00047413"/>
    </source>
</evidence>
<dbReference type="Pfam" id="PF06437">
    <property type="entry name" value="ISN1"/>
    <property type="match status" value="1"/>
</dbReference>
<dbReference type="GO" id="GO:0006190">
    <property type="term" value="P:inosine salvage"/>
    <property type="evidence" value="ECO:0007669"/>
    <property type="project" value="InterPro"/>
</dbReference>
<comment type="cofactor">
    <cofactor evidence="1">
        <name>Mg(2+)</name>
        <dbReference type="ChEBI" id="CHEBI:18420"/>
    </cofactor>
</comment>
<evidence type="ECO:0000313" key="14">
    <source>
        <dbReference type="EMBL" id="GFR41725.1"/>
    </source>
</evidence>
<evidence type="ECO:0000256" key="1">
    <source>
        <dbReference type="ARBA" id="ARBA00001946"/>
    </source>
</evidence>
<dbReference type="PANTHER" id="PTHR28213:SF1">
    <property type="entry name" value="IMP-SPECIFIC 5'-NUCLEOTIDASE 1"/>
    <property type="match status" value="1"/>
</dbReference>
<dbReference type="Gene3D" id="3.40.50.1000">
    <property type="entry name" value="HAD superfamily/HAD-like"/>
    <property type="match status" value="1"/>
</dbReference>
<evidence type="ECO:0000256" key="2">
    <source>
        <dbReference type="ARBA" id="ARBA00005307"/>
    </source>
</evidence>
<keyword evidence="7" id="KW-0547">Nucleotide-binding</keyword>
<dbReference type="GO" id="GO:0071590">
    <property type="term" value="P:nicotinamide riboside biosynthetic process"/>
    <property type="evidence" value="ECO:0007669"/>
    <property type="project" value="TreeGrafter"/>
</dbReference>
<dbReference type="Proteomes" id="UP001054857">
    <property type="component" value="Unassembled WGS sequence"/>
</dbReference>
<sequence>MLRRPKPTKPNACLSTDHASFASRPRPLPARARHVAVASTAPVSAGHQAPVPQPTSSTQNSTTSNGAANHGAAGNGAVVHSHMPSPNGGSVAEVNMGYWELLSTAESGEVFSQRARSASDAAVLRRKGHLKEQDRLIDFMRRMHETHTCEEVMLKVERWISEHRQDPRRSRLRRLIPGIGAFFTPLKLVEAFREYDAFFALSRRKYIPPNFAELRHVVNIAQVHAVADTLKLITFDADGTLYADGAHMEQDNQMIAHIINLMRSNVQVAIVTAAGYPGEPDKFEKRVMGLLEAFRRLKLPSEVTNRFHIMGGECNYLLRVRPDDKRLEFVPDAVWKTPAMQSWRQEDIADLLDEGEAMLLEGAKRLNLTVNVIRKSRAVGIVPTQPTIYEVLEDIALTLQTQLVARVPFCAFNGGNDVFVDVGNKLLGLDALMKYLQVGPSEVLHVGDRFTDSGNDVATRDICSVLWVANPEETGFFIKMLLKDIRKSRWQPYIE</sequence>
<dbReference type="AlphaFoldDB" id="A0AAD3DH56"/>
<dbReference type="GO" id="GO:0009117">
    <property type="term" value="P:nucleotide metabolic process"/>
    <property type="evidence" value="ECO:0007669"/>
    <property type="project" value="UniProtKB-KW"/>
</dbReference>
<feature type="compositionally biased region" description="Low complexity" evidence="13">
    <location>
        <begin position="54"/>
        <end position="82"/>
    </location>
</feature>
<evidence type="ECO:0000256" key="6">
    <source>
        <dbReference type="ARBA" id="ARBA00022723"/>
    </source>
</evidence>
<evidence type="ECO:0000256" key="11">
    <source>
        <dbReference type="ARBA" id="ARBA00023080"/>
    </source>
</evidence>
<dbReference type="SUPFAM" id="SSF56784">
    <property type="entry name" value="HAD-like"/>
    <property type="match status" value="1"/>
</dbReference>
<feature type="region of interest" description="Disordered" evidence="13">
    <location>
        <begin position="1"/>
        <end position="86"/>
    </location>
</feature>
<protein>
    <recommendedName>
        <fullName evidence="5">IMP-specific 5'-nucleotidase 1</fullName>
        <ecNumber evidence="4">3.1.3.99</ecNumber>
    </recommendedName>
</protein>
<evidence type="ECO:0000256" key="4">
    <source>
        <dbReference type="ARBA" id="ARBA00012894"/>
    </source>
</evidence>
<dbReference type="InterPro" id="IPR009453">
    <property type="entry name" value="ISN1"/>
</dbReference>
<dbReference type="InterPro" id="IPR023214">
    <property type="entry name" value="HAD_sf"/>
</dbReference>
<dbReference type="GO" id="GO:0005524">
    <property type="term" value="F:ATP binding"/>
    <property type="evidence" value="ECO:0007669"/>
    <property type="project" value="UniProtKB-KW"/>
</dbReference>
<keyword evidence="9" id="KW-0067">ATP-binding</keyword>
<proteinExistence type="inferred from homology"/>
<evidence type="ECO:0000256" key="9">
    <source>
        <dbReference type="ARBA" id="ARBA00022840"/>
    </source>
</evidence>
<evidence type="ECO:0000256" key="8">
    <source>
        <dbReference type="ARBA" id="ARBA00022801"/>
    </source>
</evidence>
<dbReference type="EC" id="3.1.3.99" evidence="4"/>
<evidence type="ECO:0000256" key="7">
    <source>
        <dbReference type="ARBA" id="ARBA00022741"/>
    </source>
</evidence>
<comment type="similarity">
    <text evidence="2">Belongs to the ISN1 family.</text>
</comment>
<comment type="catalytic activity">
    <reaction evidence="12">
        <text>IMP + H2O = inosine + phosphate</text>
        <dbReference type="Rhea" id="RHEA:27718"/>
        <dbReference type="ChEBI" id="CHEBI:15377"/>
        <dbReference type="ChEBI" id="CHEBI:17596"/>
        <dbReference type="ChEBI" id="CHEBI:43474"/>
        <dbReference type="ChEBI" id="CHEBI:58053"/>
        <dbReference type="EC" id="3.1.3.99"/>
    </reaction>
</comment>
<keyword evidence="15" id="KW-1185">Reference proteome</keyword>
<organism evidence="14 15">
    <name type="scientific">Astrephomene gubernaculifera</name>
    <dbReference type="NCBI Taxonomy" id="47775"/>
    <lineage>
        <taxon>Eukaryota</taxon>
        <taxon>Viridiplantae</taxon>
        <taxon>Chlorophyta</taxon>
        <taxon>core chlorophytes</taxon>
        <taxon>Chlorophyceae</taxon>
        <taxon>CS clade</taxon>
        <taxon>Chlamydomonadales</taxon>
        <taxon>Astrephomenaceae</taxon>
        <taxon>Astrephomene</taxon>
    </lineage>
</organism>
<dbReference type="GO" id="GO:0008253">
    <property type="term" value="F:5'-nucleotidase activity"/>
    <property type="evidence" value="ECO:0007669"/>
    <property type="project" value="InterPro"/>
</dbReference>
<keyword evidence="6" id="KW-0479">Metal-binding</keyword>
<keyword evidence="8" id="KW-0378">Hydrolase</keyword>
<comment type="subunit">
    <text evidence="3">Homotetramer.</text>
</comment>
<keyword evidence="10" id="KW-0460">Magnesium</keyword>
<evidence type="ECO:0000256" key="13">
    <source>
        <dbReference type="SAM" id="MobiDB-lite"/>
    </source>
</evidence>
<dbReference type="EMBL" id="BMAR01000002">
    <property type="protein sequence ID" value="GFR41725.1"/>
    <property type="molecule type" value="Genomic_DNA"/>
</dbReference>
<gene>
    <name evidence="14" type="ORF">Agub_g2476</name>
</gene>
<dbReference type="InterPro" id="IPR036412">
    <property type="entry name" value="HAD-like_sf"/>
</dbReference>
<dbReference type="PANTHER" id="PTHR28213">
    <property type="entry name" value="IMP-SPECIFIC 5'-NUCLEOTIDASE 1"/>
    <property type="match status" value="1"/>
</dbReference>
<comment type="caution">
    <text evidence="14">The sequence shown here is derived from an EMBL/GenBank/DDBJ whole genome shotgun (WGS) entry which is preliminary data.</text>
</comment>
<evidence type="ECO:0000256" key="5">
    <source>
        <dbReference type="ARBA" id="ARBA00015544"/>
    </source>
</evidence>
<evidence type="ECO:0000256" key="10">
    <source>
        <dbReference type="ARBA" id="ARBA00022842"/>
    </source>
</evidence>
<dbReference type="GO" id="GO:0071592">
    <property type="term" value="P:nicotinic acid riboside biosynthetic process"/>
    <property type="evidence" value="ECO:0007669"/>
    <property type="project" value="TreeGrafter"/>
</dbReference>
<keyword evidence="11" id="KW-0546">Nucleotide metabolism</keyword>
<reference evidence="14 15" key="1">
    <citation type="journal article" date="2021" name="Sci. Rep.">
        <title>Genome sequencing of the multicellular alga Astrephomene provides insights into convergent evolution of germ-soma differentiation.</title>
        <authorList>
            <person name="Yamashita S."/>
            <person name="Yamamoto K."/>
            <person name="Matsuzaki R."/>
            <person name="Suzuki S."/>
            <person name="Yamaguchi H."/>
            <person name="Hirooka S."/>
            <person name="Minakuchi Y."/>
            <person name="Miyagishima S."/>
            <person name="Kawachi M."/>
            <person name="Toyoda A."/>
            <person name="Nozaki H."/>
        </authorList>
    </citation>
    <scope>NUCLEOTIDE SEQUENCE [LARGE SCALE GENOMIC DNA]</scope>
    <source>
        <strain evidence="14 15">NIES-4017</strain>
    </source>
</reference>
<name>A0AAD3DH56_9CHLO</name>
<dbReference type="GO" id="GO:0000287">
    <property type="term" value="F:magnesium ion binding"/>
    <property type="evidence" value="ECO:0007669"/>
    <property type="project" value="InterPro"/>
</dbReference>